<dbReference type="Gene3D" id="3.30.930.10">
    <property type="entry name" value="Bira Bifunctional Protein, Domain 2"/>
    <property type="match status" value="1"/>
</dbReference>
<evidence type="ECO:0000256" key="4">
    <source>
        <dbReference type="ARBA" id="ARBA00022598"/>
    </source>
</evidence>
<gene>
    <name evidence="9" type="ORF">NSA47_15085</name>
</gene>
<evidence type="ECO:0000313" key="9">
    <source>
        <dbReference type="EMBL" id="MCR1900287.1"/>
    </source>
</evidence>
<dbReference type="Proteomes" id="UP001205748">
    <property type="component" value="Unassembled WGS sequence"/>
</dbReference>
<proteinExistence type="predicted"/>
<keyword evidence="4 9" id="KW-0436">Ligase</keyword>
<comment type="pathway">
    <text evidence="1">Protein modification; protein lipoylation via exogenous pathway; protein N(6)-(lipoyl)lysine from lipoate: step 2/2.</text>
</comment>
<feature type="domain" description="BPL/LPL catalytic" evidence="8">
    <location>
        <begin position="27"/>
        <end position="214"/>
    </location>
</feature>
<protein>
    <recommendedName>
        <fullName evidence="3">lipoate--protein ligase</fullName>
        <ecNumber evidence="3">6.3.1.20</ecNumber>
    </recommendedName>
</protein>
<accession>A0AAE3L0P8</accession>
<dbReference type="SUPFAM" id="SSF82649">
    <property type="entry name" value="SufE/NifU"/>
    <property type="match status" value="1"/>
</dbReference>
<dbReference type="GO" id="GO:0005524">
    <property type="term" value="F:ATP binding"/>
    <property type="evidence" value="ECO:0007669"/>
    <property type="project" value="UniProtKB-KW"/>
</dbReference>
<dbReference type="GO" id="GO:0016979">
    <property type="term" value="F:lipoate-protein ligase activity"/>
    <property type="evidence" value="ECO:0007669"/>
    <property type="project" value="UniProtKB-EC"/>
</dbReference>
<evidence type="ECO:0000256" key="6">
    <source>
        <dbReference type="ARBA" id="ARBA00022840"/>
    </source>
</evidence>
<reference evidence="9" key="1">
    <citation type="submission" date="2022-07" db="EMBL/GenBank/DDBJ databases">
        <title>Enhanced cultured diversity of the mouse gut microbiota enables custom-made synthetic communities.</title>
        <authorList>
            <person name="Afrizal A."/>
        </authorList>
    </citation>
    <scope>NUCLEOTIDE SEQUENCE</scope>
    <source>
        <strain evidence="9">DSM 28593</strain>
    </source>
</reference>
<dbReference type="PANTHER" id="PTHR12561:SF3">
    <property type="entry name" value="LIPOYLTRANSFERASE 1, MITOCHONDRIAL"/>
    <property type="match status" value="1"/>
</dbReference>
<evidence type="ECO:0000256" key="1">
    <source>
        <dbReference type="ARBA" id="ARBA00005085"/>
    </source>
</evidence>
<dbReference type="InterPro" id="IPR004143">
    <property type="entry name" value="BPL_LPL_catalytic"/>
</dbReference>
<dbReference type="GO" id="GO:0017118">
    <property type="term" value="F:lipoyltransferase activity"/>
    <property type="evidence" value="ECO:0007669"/>
    <property type="project" value="TreeGrafter"/>
</dbReference>
<dbReference type="GO" id="GO:0005737">
    <property type="term" value="C:cytoplasm"/>
    <property type="evidence" value="ECO:0007669"/>
    <property type="project" value="TreeGrafter"/>
</dbReference>
<dbReference type="SUPFAM" id="SSF55681">
    <property type="entry name" value="Class II aaRS and biotin synthetases"/>
    <property type="match status" value="1"/>
</dbReference>
<keyword evidence="6" id="KW-0067">ATP-binding</keyword>
<dbReference type="RefSeq" id="WP_257533504.1">
    <property type="nucleotide sequence ID" value="NZ_JANKAS010000026.1"/>
</dbReference>
<dbReference type="NCBIfam" id="TIGR00545">
    <property type="entry name" value="lipoyltrans"/>
    <property type="match status" value="1"/>
</dbReference>
<evidence type="ECO:0000256" key="7">
    <source>
        <dbReference type="ARBA" id="ARBA00048037"/>
    </source>
</evidence>
<organism evidence="9 10">
    <name type="scientific">Irregularibacter muris</name>
    <dbReference type="NCBI Taxonomy" id="1796619"/>
    <lineage>
        <taxon>Bacteria</taxon>
        <taxon>Bacillati</taxon>
        <taxon>Bacillota</taxon>
        <taxon>Clostridia</taxon>
        <taxon>Eubacteriales</taxon>
        <taxon>Eubacteriaceae</taxon>
        <taxon>Irregularibacter</taxon>
    </lineage>
</organism>
<keyword evidence="5" id="KW-0547">Nucleotide-binding</keyword>
<dbReference type="FunFam" id="3.30.930.10:FF:000072">
    <property type="entry name" value="Lipoate--protein ligase"/>
    <property type="match status" value="1"/>
</dbReference>
<evidence type="ECO:0000259" key="8">
    <source>
        <dbReference type="PROSITE" id="PS51733"/>
    </source>
</evidence>
<dbReference type="Gene3D" id="3.30.390.50">
    <property type="entry name" value="CO dehydrogenase flavoprotein, C-terminal domain"/>
    <property type="match status" value="1"/>
</dbReference>
<name>A0AAE3L0P8_9FIRM</name>
<comment type="pathway">
    <text evidence="2">Protein modification; protein lipoylation via exogenous pathway; protein N(6)-(lipoyl)lysine from lipoate: step 1/2.</text>
</comment>
<evidence type="ECO:0000313" key="10">
    <source>
        <dbReference type="Proteomes" id="UP001205748"/>
    </source>
</evidence>
<dbReference type="EMBL" id="JANKAS010000026">
    <property type="protein sequence ID" value="MCR1900287.1"/>
    <property type="molecule type" value="Genomic_DNA"/>
</dbReference>
<comment type="catalytic activity">
    <reaction evidence="7">
        <text>L-lysyl-[lipoyl-carrier protein] + (R)-lipoate + ATP = N(6)-[(R)-lipoyl]-L-lysyl-[lipoyl-carrier protein] + AMP + diphosphate + H(+)</text>
        <dbReference type="Rhea" id="RHEA:49288"/>
        <dbReference type="Rhea" id="RHEA-COMP:10500"/>
        <dbReference type="Rhea" id="RHEA-COMP:10502"/>
        <dbReference type="ChEBI" id="CHEBI:15378"/>
        <dbReference type="ChEBI" id="CHEBI:29969"/>
        <dbReference type="ChEBI" id="CHEBI:30616"/>
        <dbReference type="ChEBI" id="CHEBI:33019"/>
        <dbReference type="ChEBI" id="CHEBI:83088"/>
        <dbReference type="ChEBI" id="CHEBI:83099"/>
        <dbReference type="ChEBI" id="CHEBI:456215"/>
        <dbReference type="EC" id="6.3.1.20"/>
    </reaction>
</comment>
<dbReference type="InterPro" id="IPR019491">
    <property type="entry name" value="Lipoate_protein_ligase_C"/>
</dbReference>
<dbReference type="EC" id="6.3.1.20" evidence="3"/>
<dbReference type="InterPro" id="IPR045864">
    <property type="entry name" value="aa-tRNA-synth_II/BPL/LPL"/>
</dbReference>
<comment type="caution">
    <text evidence="9">The sequence shown here is derived from an EMBL/GenBank/DDBJ whole genome shotgun (WGS) entry which is preliminary data.</text>
</comment>
<dbReference type="GO" id="GO:0009249">
    <property type="term" value="P:protein lipoylation"/>
    <property type="evidence" value="ECO:0007669"/>
    <property type="project" value="InterPro"/>
</dbReference>
<dbReference type="Pfam" id="PF10437">
    <property type="entry name" value="Lip_prot_lig_C"/>
    <property type="match status" value="1"/>
</dbReference>
<dbReference type="AlphaFoldDB" id="A0AAE3L0P8"/>
<keyword evidence="10" id="KW-1185">Reference proteome</keyword>
<evidence type="ECO:0000256" key="3">
    <source>
        <dbReference type="ARBA" id="ARBA00012367"/>
    </source>
</evidence>
<dbReference type="PANTHER" id="PTHR12561">
    <property type="entry name" value="LIPOATE-PROTEIN LIGASE"/>
    <property type="match status" value="1"/>
</dbReference>
<dbReference type="PROSITE" id="PS51733">
    <property type="entry name" value="BPL_LPL_CATALYTIC"/>
    <property type="match status" value="1"/>
</dbReference>
<dbReference type="Pfam" id="PF21948">
    <property type="entry name" value="LplA-B_cat"/>
    <property type="match status" value="1"/>
</dbReference>
<dbReference type="InterPro" id="IPR004562">
    <property type="entry name" value="LipoylTrfase_LipoateP_Ligase"/>
</dbReference>
<sequence>MLYVRNDSNNAYFNIALEEFILKKSLKTGETYVILYINDPAIIIGKHQNTMEEVNREYVKENNIYVVRRMSGGGAVYHDEGNLNFSYILKAGKEEVNNFQKFTQPVIKALDKMGIQAKLSGRNDLTIDGKKFSGNAQYYQKNRLLHHGTLLFNSQMSNLANSLNVKAEKIQSKGIKSVRSRVTNIIDYLEEKRSIEEFKELLIKYLFEDEEVQEYHLTEEDLAAVEQLVKEKYSTWQWNWGESPAFDLERSKRFPIGLIDVRLNVKEGYITHCKIFGDFFGSGNVEDIENILTGTKYKEEDITEALKKIPIEQYFGKITLEEFLTCIL</sequence>
<dbReference type="CDD" id="cd16443">
    <property type="entry name" value="LplA"/>
    <property type="match status" value="1"/>
</dbReference>
<evidence type="ECO:0000256" key="5">
    <source>
        <dbReference type="ARBA" id="ARBA00022741"/>
    </source>
</evidence>
<evidence type="ECO:0000256" key="2">
    <source>
        <dbReference type="ARBA" id="ARBA00005124"/>
    </source>
</evidence>